<feature type="compositionally biased region" description="Polar residues" evidence="2">
    <location>
        <begin position="361"/>
        <end position="372"/>
    </location>
</feature>
<dbReference type="HOGENOM" id="CLU_386692_0_0_11"/>
<dbReference type="SMART" id="SM00644">
    <property type="entry name" value="Ami_2"/>
    <property type="match status" value="1"/>
</dbReference>
<reference evidence="6 7" key="1">
    <citation type="journal article" date="2009" name="Stand. Genomic Sci.">
        <title>Complete genome sequence of Jonesia denitrificans type strain (Prevot 55134).</title>
        <authorList>
            <person name="Pukall R."/>
            <person name="Gehrich-Schroter G."/>
            <person name="Lapidus A."/>
            <person name="Nolan M."/>
            <person name="Glavina Del Rio T."/>
            <person name="Lucas S."/>
            <person name="Chen F."/>
            <person name="Tice H."/>
            <person name="Pitluck S."/>
            <person name="Cheng J.F."/>
            <person name="Copeland A."/>
            <person name="Saunders E."/>
            <person name="Brettin T."/>
            <person name="Detter J.C."/>
            <person name="Bruce D."/>
            <person name="Goodwin L."/>
            <person name="Pati A."/>
            <person name="Ivanova N."/>
            <person name="Mavromatis K."/>
            <person name="Ovchinnikova G."/>
            <person name="Chen A."/>
            <person name="Palaniappan K."/>
            <person name="Land M."/>
            <person name="Hauser L."/>
            <person name="Chang Y.J."/>
            <person name="Jeffries C.D."/>
            <person name="Chain P."/>
            <person name="Goker M."/>
            <person name="Bristow J."/>
            <person name="Eisen J.A."/>
            <person name="Markowitz V."/>
            <person name="Hugenholtz P."/>
            <person name="Kyrpides N.C."/>
            <person name="Klenk H.P."/>
            <person name="Han C."/>
        </authorList>
    </citation>
    <scope>NUCLEOTIDE SEQUENCE [LARGE SCALE GENOMIC DNA]</scope>
    <source>
        <strain evidence="7">ATCC 14870 / DSM 20603 / BCRC 15368 / CIP 55.134 / JCM 11481 / NBRC 15587 / NCTC 10816 / Prevot 55134</strain>
    </source>
</reference>
<dbReference type="AlphaFoldDB" id="C7R3E3"/>
<feature type="domain" description="N-acetylmuramoyl-L-alanine amidase" evidence="4">
    <location>
        <begin position="237"/>
        <end position="398"/>
    </location>
</feature>
<name>C7R3E3_JONDD</name>
<feature type="domain" description="Peptidoglycan recognition protein family" evidence="5">
    <location>
        <begin position="217"/>
        <end position="367"/>
    </location>
</feature>
<dbReference type="KEGG" id="jde:Jden_1023"/>
<evidence type="ECO:0000259" key="5">
    <source>
        <dbReference type="SMART" id="SM00701"/>
    </source>
</evidence>
<dbReference type="InterPro" id="IPR015510">
    <property type="entry name" value="PGRP"/>
</dbReference>
<dbReference type="Proteomes" id="UP000000628">
    <property type="component" value="Chromosome"/>
</dbReference>
<keyword evidence="7" id="KW-1185">Reference proteome</keyword>
<organism evidence="6 7">
    <name type="scientific">Jonesia denitrificans (strain ATCC 14870 / DSM 20603 / BCRC 15368 / CIP 55.134 / JCM 11481 / NBRC 15587 / NCTC 10816 / Prevot 55134)</name>
    <name type="common">Listeria denitrificans</name>
    <dbReference type="NCBI Taxonomy" id="471856"/>
    <lineage>
        <taxon>Bacteria</taxon>
        <taxon>Bacillati</taxon>
        <taxon>Actinomycetota</taxon>
        <taxon>Actinomycetes</taxon>
        <taxon>Micrococcales</taxon>
        <taxon>Jonesiaceae</taxon>
        <taxon>Jonesia</taxon>
    </lineage>
</organism>
<evidence type="ECO:0000313" key="6">
    <source>
        <dbReference type="EMBL" id="ACV08679.1"/>
    </source>
</evidence>
<dbReference type="STRING" id="471856.Jden_1023"/>
<dbReference type="RefSeq" id="WP_015771307.1">
    <property type="nucleotide sequence ID" value="NC_013174.1"/>
</dbReference>
<keyword evidence="3" id="KW-0732">Signal</keyword>
<dbReference type="EMBL" id="CP001706">
    <property type="protein sequence ID" value="ACV08679.1"/>
    <property type="molecule type" value="Genomic_DNA"/>
</dbReference>
<dbReference type="Pfam" id="PF01510">
    <property type="entry name" value="Amidase_2"/>
    <property type="match status" value="1"/>
</dbReference>
<evidence type="ECO:0000256" key="1">
    <source>
        <dbReference type="ARBA" id="ARBA00007553"/>
    </source>
</evidence>
<dbReference type="OrthoDB" id="514320at2"/>
<gene>
    <name evidence="6" type="ordered locus">Jden_1023</name>
</gene>
<dbReference type="CDD" id="cd06583">
    <property type="entry name" value="PGRP"/>
    <property type="match status" value="1"/>
</dbReference>
<sequence length="636" mass="67366">MRRVIVFVTTVALAAAGVVAPVVSWSPLPAQAAEVETWDIPIDGVEEDVSAAPQLLDPVEVIEDVPDTAVGDAQFLGGLEQAPSSSDQVSASDVTERLAAVTEHVDVEPFVLAGVTWDIRAYQDILEVAVQVEEDGHWTQWQALEVLPLMENASVSGAEPLLTSGATGIRVRVLTESGVAPAGLSVELIDPGLSAADAQAASAHTVASAAVAAASQPAIVPRSTWMASGHEKYTTWSPKNSPRLDAMYIHHTAGSNTYSAAQATAQVRAIYTYHARTLGWGDIGYNFLVDRFGTIYEGRKGSLGGIPQGAHAGNYNANTIGISGMGNFSSLSAPSAMTNAMVKVLAWKGAQYGINPRGTATLKTGSSKNSTGRGKPGSLVEVPTILGHRETNYTACPGDKLNSRLPAIRSAVASAMATGTVTALAKPKVAYLKAPYRPIALNNKIPLTWGGVSGASRYEVGLKLAPHGKSFGAVKVVASTTARQHTVKLPTGVSARLYVRAVANDGRRSAWSFYGTLTRSLPTSELKRTSGSWKRVASSKFYRGFTYQSRVKNSRIKVYNAKDVSRVQLVVGKGKGYGRVAVYAGKTRIKTVSLNSSKKTYRSTVTLTLPKRFSGTITLKTLDNKPVRVSAVTVAR</sequence>
<feature type="signal peptide" evidence="3">
    <location>
        <begin position="1"/>
        <end position="32"/>
    </location>
</feature>
<feature type="chain" id="PRO_5002983484" evidence="3">
    <location>
        <begin position="33"/>
        <end position="636"/>
    </location>
</feature>
<evidence type="ECO:0000256" key="3">
    <source>
        <dbReference type="SAM" id="SignalP"/>
    </source>
</evidence>
<dbReference type="SMART" id="SM00701">
    <property type="entry name" value="PGRP"/>
    <property type="match status" value="1"/>
</dbReference>
<evidence type="ECO:0000259" key="4">
    <source>
        <dbReference type="SMART" id="SM00644"/>
    </source>
</evidence>
<dbReference type="InterPro" id="IPR002502">
    <property type="entry name" value="Amidase_domain"/>
</dbReference>
<dbReference type="Gene3D" id="3.40.80.10">
    <property type="entry name" value="Peptidoglycan recognition protein-like"/>
    <property type="match status" value="1"/>
</dbReference>
<evidence type="ECO:0000313" key="7">
    <source>
        <dbReference type="Proteomes" id="UP000000628"/>
    </source>
</evidence>
<comment type="similarity">
    <text evidence="1">Belongs to the N-acetylmuramoyl-L-alanine amidase 2 family.</text>
</comment>
<accession>C7R3E3</accession>
<dbReference type="eggNOG" id="COG5479">
    <property type="taxonomic scope" value="Bacteria"/>
</dbReference>
<dbReference type="SUPFAM" id="SSF55846">
    <property type="entry name" value="N-acetylmuramoyl-L-alanine amidase-like"/>
    <property type="match status" value="1"/>
</dbReference>
<dbReference type="PANTHER" id="PTHR11022">
    <property type="entry name" value="PEPTIDOGLYCAN RECOGNITION PROTEIN"/>
    <property type="match status" value="1"/>
</dbReference>
<dbReference type="GO" id="GO:0008270">
    <property type="term" value="F:zinc ion binding"/>
    <property type="evidence" value="ECO:0007669"/>
    <property type="project" value="InterPro"/>
</dbReference>
<dbReference type="InterPro" id="IPR036505">
    <property type="entry name" value="Amidase/PGRP_sf"/>
</dbReference>
<dbReference type="GO" id="GO:0009253">
    <property type="term" value="P:peptidoglycan catabolic process"/>
    <property type="evidence" value="ECO:0007669"/>
    <property type="project" value="InterPro"/>
</dbReference>
<dbReference type="PANTHER" id="PTHR11022:SF41">
    <property type="entry name" value="PEPTIDOGLYCAN-RECOGNITION PROTEIN LC-RELATED"/>
    <property type="match status" value="1"/>
</dbReference>
<evidence type="ECO:0000256" key="2">
    <source>
        <dbReference type="SAM" id="MobiDB-lite"/>
    </source>
</evidence>
<dbReference type="GO" id="GO:0008745">
    <property type="term" value="F:N-acetylmuramoyl-L-alanine amidase activity"/>
    <property type="evidence" value="ECO:0007669"/>
    <property type="project" value="InterPro"/>
</dbReference>
<feature type="region of interest" description="Disordered" evidence="2">
    <location>
        <begin position="358"/>
        <end position="379"/>
    </location>
</feature>
<proteinExistence type="inferred from homology"/>
<protein>
    <submittedName>
        <fullName evidence="6">N-acetylmuramoyl-L-alanine amidase family 2</fullName>
    </submittedName>
</protein>
<dbReference type="InterPro" id="IPR006619">
    <property type="entry name" value="PGRP_domain_met/bac"/>
</dbReference>